<sequence>MVQDLEKCSRRAEEKAALAIRYERECCALKAEVDDWKEKAAQSHTAVGDLQRVVNDLHQLKVINQVSL</sequence>
<name>A0A914SKB5_PAREQ</name>
<evidence type="ECO:0000313" key="2">
    <source>
        <dbReference type="WBParaSite" id="PEQ_0001445701-mRNA-1"/>
    </source>
</evidence>
<protein>
    <submittedName>
        <fullName evidence="2">Uncharacterized protein</fullName>
    </submittedName>
</protein>
<evidence type="ECO:0000313" key="1">
    <source>
        <dbReference type="Proteomes" id="UP000887564"/>
    </source>
</evidence>
<keyword evidence="1" id="KW-1185">Reference proteome</keyword>
<dbReference type="AlphaFoldDB" id="A0A914SKB5"/>
<accession>A0A914SKB5</accession>
<reference evidence="2" key="1">
    <citation type="submission" date="2022-11" db="UniProtKB">
        <authorList>
            <consortium name="WormBaseParasite"/>
        </authorList>
    </citation>
    <scope>IDENTIFICATION</scope>
</reference>
<dbReference type="Proteomes" id="UP000887564">
    <property type="component" value="Unplaced"/>
</dbReference>
<dbReference type="WBParaSite" id="PEQ_0001445701-mRNA-1">
    <property type="protein sequence ID" value="PEQ_0001445701-mRNA-1"/>
    <property type="gene ID" value="PEQ_0001445701"/>
</dbReference>
<proteinExistence type="predicted"/>
<organism evidence="1 2">
    <name type="scientific">Parascaris equorum</name>
    <name type="common">Equine roundworm</name>
    <dbReference type="NCBI Taxonomy" id="6256"/>
    <lineage>
        <taxon>Eukaryota</taxon>
        <taxon>Metazoa</taxon>
        <taxon>Ecdysozoa</taxon>
        <taxon>Nematoda</taxon>
        <taxon>Chromadorea</taxon>
        <taxon>Rhabditida</taxon>
        <taxon>Spirurina</taxon>
        <taxon>Ascaridomorpha</taxon>
        <taxon>Ascaridoidea</taxon>
        <taxon>Ascarididae</taxon>
        <taxon>Parascaris</taxon>
    </lineage>
</organism>